<keyword evidence="4" id="KW-0472">Membrane</keyword>
<dbReference type="SMART" id="SM00304">
    <property type="entry name" value="HAMP"/>
    <property type="match status" value="1"/>
</dbReference>
<dbReference type="EMBL" id="VZQQ01000118">
    <property type="protein sequence ID" value="MBC8752590.1"/>
    <property type="molecule type" value="Genomic_DNA"/>
</dbReference>
<evidence type="ECO:0000256" key="3">
    <source>
        <dbReference type="PROSITE-ProRule" id="PRU00284"/>
    </source>
</evidence>
<dbReference type="SUPFAM" id="SSF58104">
    <property type="entry name" value="Methyl-accepting chemotaxis protein (MCP) signaling domain"/>
    <property type="match status" value="1"/>
</dbReference>
<reference evidence="7 8" key="1">
    <citation type="submission" date="2019-09" db="EMBL/GenBank/DDBJ databases">
        <title>Paraburkholderia podalyriae sp. nov., A South African Podalyria-associated rhizobium.</title>
        <authorList>
            <person name="Mavima L."/>
            <person name="Beukes C.W."/>
            <person name="Palmer M."/>
            <person name="De Meyer S.E."/>
            <person name="James E.K."/>
            <person name="Maluk M."/>
            <person name="Avontuur J.R."/>
            <person name="Chan W.Y."/>
            <person name="Venter S.N."/>
            <person name="Steenkamp E.T."/>
        </authorList>
    </citation>
    <scope>NUCLEOTIDE SEQUENCE [LARGE SCALE GENOMIC DNA]</scope>
    <source>
        <strain evidence="7 8">WC7.3b</strain>
    </source>
</reference>
<keyword evidence="3" id="KW-0807">Transducer</keyword>
<gene>
    <name evidence="7" type="ORF">F6X42_41295</name>
</gene>
<evidence type="ECO:0000256" key="4">
    <source>
        <dbReference type="SAM" id="Phobius"/>
    </source>
</evidence>
<dbReference type="Gene3D" id="1.10.287.950">
    <property type="entry name" value="Methyl-accepting chemotaxis protein"/>
    <property type="match status" value="1"/>
</dbReference>
<evidence type="ECO:0000259" key="5">
    <source>
        <dbReference type="PROSITE" id="PS50111"/>
    </source>
</evidence>
<comment type="caution">
    <text evidence="7">The sequence shown here is derived from an EMBL/GenBank/DDBJ whole genome shotgun (WGS) entry which is preliminary data.</text>
</comment>
<evidence type="ECO:0000313" key="8">
    <source>
        <dbReference type="Proteomes" id="UP000736373"/>
    </source>
</evidence>
<feature type="domain" description="HAMP" evidence="6">
    <location>
        <begin position="215"/>
        <end position="267"/>
    </location>
</feature>
<comment type="similarity">
    <text evidence="2">Belongs to the methyl-accepting chemotaxis (MCP) protein family.</text>
</comment>
<dbReference type="InterPro" id="IPR047347">
    <property type="entry name" value="YvaQ-like_sensor"/>
</dbReference>
<dbReference type="CDD" id="cd19411">
    <property type="entry name" value="MCP2201-like_sensor"/>
    <property type="match status" value="1"/>
</dbReference>
<proteinExistence type="inferred from homology"/>
<feature type="domain" description="Methyl-accepting transducer" evidence="5">
    <location>
        <begin position="272"/>
        <end position="501"/>
    </location>
</feature>
<dbReference type="Pfam" id="PF00015">
    <property type="entry name" value="MCPsignal"/>
    <property type="match status" value="1"/>
</dbReference>
<keyword evidence="4" id="KW-0812">Transmembrane</keyword>
<keyword evidence="1" id="KW-0488">Methylation</keyword>
<dbReference type="Pfam" id="PF00672">
    <property type="entry name" value="HAMP"/>
    <property type="match status" value="1"/>
</dbReference>
<protein>
    <submittedName>
        <fullName evidence="7">HAMP domain-containing protein</fullName>
    </submittedName>
</protein>
<dbReference type="CDD" id="cd11386">
    <property type="entry name" value="MCP_signal"/>
    <property type="match status" value="1"/>
</dbReference>
<dbReference type="InterPro" id="IPR051310">
    <property type="entry name" value="MCP_chemotaxis"/>
</dbReference>
<dbReference type="Proteomes" id="UP000736373">
    <property type="component" value="Unassembled WGS sequence"/>
</dbReference>
<organism evidence="7 8">
    <name type="scientific">Paraburkholderia podalyriae</name>
    <dbReference type="NCBI Taxonomy" id="1938811"/>
    <lineage>
        <taxon>Bacteria</taxon>
        <taxon>Pseudomonadati</taxon>
        <taxon>Pseudomonadota</taxon>
        <taxon>Betaproteobacteria</taxon>
        <taxon>Burkholderiales</taxon>
        <taxon>Burkholderiaceae</taxon>
        <taxon>Paraburkholderia</taxon>
    </lineage>
</organism>
<feature type="transmembrane region" description="Helical" evidence="4">
    <location>
        <begin position="193"/>
        <end position="213"/>
    </location>
</feature>
<dbReference type="CDD" id="cd06225">
    <property type="entry name" value="HAMP"/>
    <property type="match status" value="1"/>
</dbReference>
<dbReference type="Gene3D" id="6.10.340.10">
    <property type="match status" value="1"/>
</dbReference>
<accession>A0ABR7Q218</accession>
<dbReference type="Pfam" id="PF12729">
    <property type="entry name" value="4HB_MCP_1"/>
    <property type="match status" value="1"/>
</dbReference>
<dbReference type="PROSITE" id="PS50885">
    <property type="entry name" value="HAMP"/>
    <property type="match status" value="1"/>
</dbReference>
<evidence type="ECO:0000256" key="1">
    <source>
        <dbReference type="ARBA" id="ARBA00022481"/>
    </source>
</evidence>
<dbReference type="PANTHER" id="PTHR43531">
    <property type="entry name" value="PROTEIN ICFG"/>
    <property type="match status" value="1"/>
</dbReference>
<name>A0ABR7Q218_9BURK</name>
<dbReference type="PRINTS" id="PR00260">
    <property type="entry name" value="CHEMTRNSDUCR"/>
</dbReference>
<evidence type="ECO:0000256" key="2">
    <source>
        <dbReference type="ARBA" id="ARBA00029447"/>
    </source>
</evidence>
<dbReference type="SMART" id="SM00283">
    <property type="entry name" value="MA"/>
    <property type="match status" value="1"/>
</dbReference>
<keyword evidence="4" id="KW-1133">Transmembrane helix</keyword>
<dbReference type="InterPro" id="IPR024478">
    <property type="entry name" value="HlyB_4HB_MCP"/>
</dbReference>
<dbReference type="PROSITE" id="PS50111">
    <property type="entry name" value="CHEMOTAXIS_TRANSDUC_2"/>
    <property type="match status" value="1"/>
</dbReference>
<dbReference type="InterPro" id="IPR004090">
    <property type="entry name" value="Chemotax_Me-accpt_rcpt"/>
</dbReference>
<dbReference type="InterPro" id="IPR003660">
    <property type="entry name" value="HAMP_dom"/>
</dbReference>
<evidence type="ECO:0000313" key="7">
    <source>
        <dbReference type="EMBL" id="MBC8752590.1"/>
    </source>
</evidence>
<keyword evidence="8" id="KW-1185">Reference proteome</keyword>
<sequence>MRLNNMKIGARLALAFAVTLLLTFALAAVSLSGLSGFNQDVNNVTRSRMPVLWDLHKLLEITRGQAVMERDALAALAGNQSEVVSGNLQSIGNGHDIVSKAVEEIQKLLDTDQGKELWANVASARQAYLSDRAAVIAQIKAGDAEGARQKLLSEQVPLENQYLGAVQALIDYVGNQVATEHDASSASYANARLLVLVLAALALAVGGACALLVTRSIVRPLQVAVDAAEKVAQGNLATRIDADGRDETGQLLRSLRSMTESLSNTVGEIRMGAESVMTGARQIAQGNIDLSSRTEEQAASLQETAASMEELTATVKQNSENARQASGLADSAHAVAKEGSAIVGEVVGTMAGIEESAGKIAEITGVIEGIAFQTNILALNAAVEAARAGEQGRGFAVVASEVRSLAQRSSVAAKEIKELIETSGSRVQAGTDLVARAGETMDKVGTAIQRVTDIMGEIASASSEQSRGIEQVHQAISQMDQVTQQNAALVEEAAAGAGSLEDQAKQLRAAVAVFRTAQADIAAPAARPLSVAKPPAAKRPVRVAERAVSTTKVPAPIPRRADSPVTVEGADWETFDSVA</sequence>
<dbReference type="InterPro" id="IPR004089">
    <property type="entry name" value="MCPsignal_dom"/>
</dbReference>
<dbReference type="PANTHER" id="PTHR43531:SF14">
    <property type="entry name" value="METHYL-ACCEPTING CHEMOTAXIS PROTEIN I-RELATED"/>
    <property type="match status" value="1"/>
</dbReference>
<evidence type="ECO:0000259" key="6">
    <source>
        <dbReference type="PROSITE" id="PS50885"/>
    </source>
</evidence>